<dbReference type="EMBL" id="ASPP01025345">
    <property type="protein sequence ID" value="ETO08113.1"/>
    <property type="molecule type" value="Genomic_DNA"/>
</dbReference>
<evidence type="ECO:0000313" key="1">
    <source>
        <dbReference type="EMBL" id="ETO08113.1"/>
    </source>
</evidence>
<comment type="caution">
    <text evidence="1">The sequence shown here is derived from an EMBL/GenBank/DDBJ whole genome shotgun (WGS) entry which is preliminary data.</text>
</comment>
<gene>
    <name evidence="1" type="ORF">RFI_29279</name>
</gene>
<dbReference type="Proteomes" id="UP000023152">
    <property type="component" value="Unassembled WGS sequence"/>
</dbReference>
<proteinExistence type="predicted"/>
<organism evidence="1 2">
    <name type="scientific">Reticulomyxa filosa</name>
    <dbReference type="NCBI Taxonomy" id="46433"/>
    <lineage>
        <taxon>Eukaryota</taxon>
        <taxon>Sar</taxon>
        <taxon>Rhizaria</taxon>
        <taxon>Retaria</taxon>
        <taxon>Foraminifera</taxon>
        <taxon>Monothalamids</taxon>
        <taxon>Reticulomyxidae</taxon>
        <taxon>Reticulomyxa</taxon>
    </lineage>
</organism>
<evidence type="ECO:0000313" key="2">
    <source>
        <dbReference type="Proteomes" id="UP000023152"/>
    </source>
</evidence>
<reference evidence="1 2" key="1">
    <citation type="journal article" date="2013" name="Curr. Biol.">
        <title>The Genome of the Foraminiferan Reticulomyxa filosa.</title>
        <authorList>
            <person name="Glockner G."/>
            <person name="Hulsmann N."/>
            <person name="Schleicher M."/>
            <person name="Noegel A.A."/>
            <person name="Eichinger L."/>
            <person name="Gallinger C."/>
            <person name="Pawlowski J."/>
            <person name="Sierra R."/>
            <person name="Euteneuer U."/>
            <person name="Pillet L."/>
            <person name="Moustafa A."/>
            <person name="Platzer M."/>
            <person name="Groth M."/>
            <person name="Szafranski K."/>
            <person name="Schliwa M."/>
        </authorList>
    </citation>
    <scope>NUCLEOTIDE SEQUENCE [LARGE SCALE GENOMIC DNA]</scope>
</reference>
<protein>
    <submittedName>
        <fullName evidence="1">Uncharacterized protein</fullName>
    </submittedName>
</protein>
<dbReference type="AlphaFoldDB" id="X6M1S2"/>
<name>X6M1S2_RETFI</name>
<keyword evidence="2" id="KW-1185">Reference proteome</keyword>
<dbReference type="Gene3D" id="1.10.150.50">
    <property type="entry name" value="Transcription Factor, Ets-1"/>
    <property type="match status" value="1"/>
</dbReference>
<dbReference type="InterPro" id="IPR013761">
    <property type="entry name" value="SAM/pointed_sf"/>
</dbReference>
<sequence>MKPSGQKKFVNERKGNMDDTKKKEFRKWLASNRWEVYESKCVENGVTNLDDLKQLKTEKEILELAGTGNIDMKDIDKQKFVKAVLALNLKNSISEDLREWLAANKLE</sequence>
<accession>X6M1S2</accession>